<evidence type="ECO:0000313" key="3">
    <source>
        <dbReference type="Proteomes" id="UP001497382"/>
    </source>
</evidence>
<evidence type="ECO:0000313" key="2">
    <source>
        <dbReference type="EMBL" id="CAL1292027.1"/>
    </source>
</evidence>
<dbReference type="Proteomes" id="UP001497382">
    <property type="component" value="Unassembled WGS sequence"/>
</dbReference>
<protein>
    <submittedName>
        <fullName evidence="2">Uncharacterized protein</fullName>
    </submittedName>
</protein>
<comment type="caution">
    <text evidence="2">The sequence shown here is derived from an EMBL/GenBank/DDBJ whole genome shotgun (WGS) entry which is preliminary data.</text>
</comment>
<dbReference type="AlphaFoldDB" id="A0AAV2B7B8"/>
<organism evidence="2 3">
    <name type="scientific">Larinioides sclopetarius</name>
    <dbReference type="NCBI Taxonomy" id="280406"/>
    <lineage>
        <taxon>Eukaryota</taxon>
        <taxon>Metazoa</taxon>
        <taxon>Ecdysozoa</taxon>
        <taxon>Arthropoda</taxon>
        <taxon>Chelicerata</taxon>
        <taxon>Arachnida</taxon>
        <taxon>Araneae</taxon>
        <taxon>Araneomorphae</taxon>
        <taxon>Entelegynae</taxon>
        <taxon>Araneoidea</taxon>
        <taxon>Araneidae</taxon>
        <taxon>Larinioides</taxon>
    </lineage>
</organism>
<feature type="region of interest" description="Disordered" evidence="1">
    <location>
        <begin position="1"/>
        <end position="34"/>
    </location>
</feature>
<feature type="non-terminal residue" evidence="2">
    <location>
        <position position="1"/>
    </location>
</feature>
<accession>A0AAV2B7B8</accession>
<evidence type="ECO:0000256" key="1">
    <source>
        <dbReference type="SAM" id="MobiDB-lite"/>
    </source>
</evidence>
<keyword evidence="3" id="KW-1185">Reference proteome</keyword>
<reference evidence="2 3" key="1">
    <citation type="submission" date="2024-04" db="EMBL/GenBank/DDBJ databases">
        <authorList>
            <person name="Rising A."/>
            <person name="Reimegard J."/>
            <person name="Sonavane S."/>
            <person name="Akerstrom W."/>
            <person name="Nylinder S."/>
            <person name="Hedman E."/>
            <person name="Kallberg Y."/>
        </authorList>
    </citation>
    <scope>NUCLEOTIDE SEQUENCE [LARGE SCALE GENOMIC DNA]</scope>
</reference>
<proteinExistence type="predicted"/>
<dbReference type="EMBL" id="CAXIEN010000297">
    <property type="protein sequence ID" value="CAL1292027.1"/>
    <property type="molecule type" value="Genomic_DNA"/>
</dbReference>
<sequence length="73" mass="8200">GTFTRFIQDVEKPARKNAPGTILDSTKSSRGKKKKMKICCSIEKSSNVDAVKDEMDNFNVPTYNCKIEKSRVS</sequence>
<name>A0AAV2B7B8_9ARAC</name>
<gene>
    <name evidence="2" type="ORF">LARSCL_LOCUS17417</name>
</gene>